<protein>
    <submittedName>
        <fullName evidence="2">Uncharacterized protein</fullName>
    </submittedName>
</protein>
<name>A0A916TYC6_9SPHI</name>
<feature type="transmembrane region" description="Helical" evidence="1">
    <location>
        <begin position="38"/>
        <end position="56"/>
    </location>
</feature>
<dbReference type="RefSeq" id="WP_188624998.1">
    <property type="nucleotide sequence ID" value="NZ_BMIL01000001.1"/>
</dbReference>
<keyword evidence="3" id="KW-1185">Reference proteome</keyword>
<organism evidence="2 3">
    <name type="scientific">Pedobacter quisquiliarum</name>
    <dbReference type="NCBI Taxonomy" id="1834438"/>
    <lineage>
        <taxon>Bacteria</taxon>
        <taxon>Pseudomonadati</taxon>
        <taxon>Bacteroidota</taxon>
        <taxon>Sphingobacteriia</taxon>
        <taxon>Sphingobacteriales</taxon>
        <taxon>Sphingobacteriaceae</taxon>
        <taxon>Pedobacter</taxon>
    </lineage>
</organism>
<feature type="transmembrane region" description="Helical" evidence="1">
    <location>
        <begin position="107"/>
        <end position="123"/>
    </location>
</feature>
<evidence type="ECO:0000313" key="2">
    <source>
        <dbReference type="EMBL" id="GGC52450.1"/>
    </source>
</evidence>
<evidence type="ECO:0000313" key="3">
    <source>
        <dbReference type="Proteomes" id="UP000651668"/>
    </source>
</evidence>
<keyword evidence="1" id="KW-0472">Membrane</keyword>
<evidence type="ECO:0000256" key="1">
    <source>
        <dbReference type="SAM" id="Phobius"/>
    </source>
</evidence>
<dbReference type="AlphaFoldDB" id="A0A916TYC6"/>
<dbReference type="EMBL" id="BMIL01000001">
    <property type="protein sequence ID" value="GGC52450.1"/>
    <property type="molecule type" value="Genomic_DNA"/>
</dbReference>
<dbReference type="Proteomes" id="UP000651668">
    <property type="component" value="Unassembled WGS sequence"/>
</dbReference>
<comment type="caution">
    <text evidence="2">The sequence shown here is derived from an EMBL/GenBank/DDBJ whole genome shotgun (WGS) entry which is preliminary data.</text>
</comment>
<keyword evidence="1" id="KW-1133">Transmembrane helix</keyword>
<reference evidence="2" key="2">
    <citation type="submission" date="2020-09" db="EMBL/GenBank/DDBJ databases">
        <authorList>
            <person name="Sun Q."/>
            <person name="Zhou Y."/>
        </authorList>
    </citation>
    <scope>NUCLEOTIDE SEQUENCE</scope>
    <source>
        <strain evidence="2">CGMCC 1.15343</strain>
    </source>
</reference>
<feature type="transmembrane region" description="Helical" evidence="1">
    <location>
        <begin position="63"/>
        <end position="81"/>
    </location>
</feature>
<keyword evidence="1" id="KW-0812">Transmembrane</keyword>
<gene>
    <name evidence="2" type="ORF">GCM10011387_02450</name>
</gene>
<sequence length="137" mass="14688">MKVQGVIGAAILAVGGLCPLIRVPVLGNWNYFDLDVSIATVFYVVVVIAMIASLLGKTKVIRSCGWIAIALVLVTLAGVYFKSHDAFSFLHFKKAVNFASGLVKYKWGWFVIVAGALALTTVSRDKVILQPTSTGSI</sequence>
<reference evidence="2" key="1">
    <citation type="journal article" date="2014" name="Int. J. Syst. Evol. Microbiol.">
        <title>Complete genome sequence of Corynebacterium casei LMG S-19264T (=DSM 44701T), isolated from a smear-ripened cheese.</title>
        <authorList>
            <consortium name="US DOE Joint Genome Institute (JGI-PGF)"/>
            <person name="Walter F."/>
            <person name="Albersmeier A."/>
            <person name="Kalinowski J."/>
            <person name="Ruckert C."/>
        </authorList>
    </citation>
    <scope>NUCLEOTIDE SEQUENCE</scope>
    <source>
        <strain evidence="2">CGMCC 1.15343</strain>
    </source>
</reference>
<accession>A0A916TYC6</accession>
<proteinExistence type="predicted"/>